<dbReference type="PANTHER" id="PTHR37422:SF13">
    <property type="entry name" value="LIPOPOLYSACCHARIDE BIOSYNTHESIS PROTEIN PA4999-RELATED"/>
    <property type="match status" value="1"/>
</dbReference>
<dbReference type="GO" id="GO:0016874">
    <property type="term" value="F:ligase activity"/>
    <property type="evidence" value="ECO:0007669"/>
    <property type="project" value="UniProtKB-KW"/>
</dbReference>
<dbReference type="InterPro" id="IPR007016">
    <property type="entry name" value="O-antigen_ligase-rel_domated"/>
</dbReference>
<evidence type="ECO:0000256" key="2">
    <source>
        <dbReference type="ARBA" id="ARBA00022692"/>
    </source>
</evidence>
<evidence type="ECO:0000256" key="4">
    <source>
        <dbReference type="ARBA" id="ARBA00023136"/>
    </source>
</evidence>
<feature type="transmembrane region" description="Helical" evidence="5">
    <location>
        <begin position="82"/>
        <end position="103"/>
    </location>
</feature>
<dbReference type="InterPro" id="IPR051533">
    <property type="entry name" value="WaaL-like"/>
</dbReference>
<name>A0A1T4P4N8_9FIRM</name>
<feature type="transmembrane region" description="Helical" evidence="5">
    <location>
        <begin position="495"/>
        <end position="522"/>
    </location>
</feature>
<evidence type="ECO:0000256" key="3">
    <source>
        <dbReference type="ARBA" id="ARBA00022989"/>
    </source>
</evidence>
<protein>
    <submittedName>
        <fullName evidence="7">O-Antigen ligase</fullName>
    </submittedName>
</protein>
<gene>
    <name evidence="7" type="ORF">SAMN02745118_02045</name>
</gene>
<dbReference type="AlphaFoldDB" id="A0A1T4P4N8"/>
<evidence type="ECO:0000256" key="5">
    <source>
        <dbReference type="SAM" id="Phobius"/>
    </source>
</evidence>
<feature type="transmembrane region" description="Helical" evidence="5">
    <location>
        <begin position="280"/>
        <end position="298"/>
    </location>
</feature>
<feature type="transmembrane region" description="Helical" evidence="5">
    <location>
        <begin position="12"/>
        <end position="29"/>
    </location>
</feature>
<evidence type="ECO:0000259" key="6">
    <source>
        <dbReference type="Pfam" id="PF04932"/>
    </source>
</evidence>
<keyword evidence="4 5" id="KW-0472">Membrane</keyword>
<feature type="transmembrane region" description="Helical" evidence="5">
    <location>
        <begin position="143"/>
        <end position="164"/>
    </location>
</feature>
<proteinExistence type="predicted"/>
<evidence type="ECO:0000256" key="1">
    <source>
        <dbReference type="ARBA" id="ARBA00004141"/>
    </source>
</evidence>
<dbReference type="EMBL" id="FUWM01000017">
    <property type="protein sequence ID" value="SJZ86287.1"/>
    <property type="molecule type" value="Genomic_DNA"/>
</dbReference>
<organism evidence="7 8">
    <name type="scientific">Selenihalanaerobacter shriftii</name>
    <dbReference type="NCBI Taxonomy" id="142842"/>
    <lineage>
        <taxon>Bacteria</taxon>
        <taxon>Bacillati</taxon>
        <taxon>Bacillota</taxon>
        <taxon>Clostridia</taxon>
        <taxon>Halanaerobiales</taxon>
        <taxon>Halobacteroidaceae</taxon>
        <taxon>Selenihalanaerobacter</taxon>
    </lineage>
</organism>
<feature type="transmembrane region" description="Helical" evidence="5">
    <location>
        <begin position="206"/>
        <end position="225"/>
    </location>
</feature>
<dbReference type="PANTHER" id="PTHR37422">
    <property type="entry name" value="TEICHURONIC ACID BIOSYNTHESIS PROTEIN TUAE"/>
    <property type="match status" value="1"/>
</dbReference>
<dbReference type="GO" id="GO:0016020">
    <property type="term" value="C:membrane"/>
    <property type="evidence" value="ECO:0007669"/>
    <property type="project" value="UniProtKB-SubCell"/>
</dbReference>
<keyword evidence="7" id="KW-0436">Ligase</keyword>
<feature type="transmembrane region" description="Helical" evidence="5">
    <location>
        <begin position="558"/>
        <end position="578"/>
    </location>
</feature>
<feature type="transmembrane region" description="Helical" evidence="5">
    <location>
        <begin position="232"/>
        <end position="247"/>
    </location>
</feature>
<feature type="domain" description="O-antigen ligase-related" evidence="6">
    <location>
        <begin position="433"/>
        <end position="511"/>
    </location>
</feature>
<feature type="transmembrane region" description="Helical" evidence="5">
    <location>
        <begin position="253"/>
        <end position="268"/>
    </location>
</feature>
<feature type="transmembrane region" description="Helical" evidence="5">
    <location>
        <begin position="115"/>
        <end position="136"/>
    </location>
</feature>
<dbReference type="Pfam" id="PF04932">
    <property type="entry name" value="Wzy_C"/>
    <property type="match status" value="1"/>
</dbReference>
<keyword evidence="3 5" id="KW-1133">Transmembrane helix</keyword>
<accession>A0A1T4P4N8</accession>
<keyword evidence="8" id="KW-1185">Reference proteome</keyword>
<reference evidence="8" key="1">
    <citation type="submission" date="2017-02" db="EMBL/GenBank/DDBJ databases">
        <authorList>
            <person name="Varghese N."/>
            <person name="Submissions S."/>
        </authorList>
    </citation>
    <scope>NUCLEOTIDE SEQUENCE [LARGE SCALE GENOMIC DNA]</scope>
    <source>
        <strain evidence="8">ATCC BAA-73</strain>
    </source>
</reference>
<evidence type="ECO:0000313" key="8">
    <source>
        <dbReference type="Proteomes" id="UP000190625"/>
    </source>
</evidence>
<dbReference type="Proteomes" id="UP000190625">
    <property type="component" value="Unassembled WGS sequence"/>
</dbReference>
<feature type="transmembrane region" description="Helical" evidence="5">
    <location>
        <begin position="534"/>
        <end position="552"/>
    </location>
</feature>
<dbReference type="STRING" id="142842.SAMN02745118_02045"/>
<feature type="transmembrane region" description="Helical" evidence="5">
    <location>
        <begin position="49"/>
        <end position="73"/>
    </location>
</feature>
<sequence length="587" mass="67825">MRVQKRNSNIRYLFPIVFIIGAVPLIVFGKEIPLKGVLLGYWVKELDFFSYYKMVFLLISIVLALVISFIYFFKGGRIKKTYYYVSMEIYGVMIILSTMYSAYPKVAVWGFPDRYEGMLVLLSYLVVMFLSINLINHERDMKFLLRVLFISASLISIIGLLQYLGFDIFANVIEKKLILPDTLSKLSNEINIKFDYIYSTLYNPNYVGSYMGMLFPLTVALYISIESKRDKIILGCLSLLIFSNWLGCLSRAGIIAGFGSNILLFLLLTKEKLMKSRLPILILGISFILVFTVMNYTGNGRLIRELLSFNKEIQKDTRSLENIVINKNRLLIVTDKDELLIKINSDNRLEFFNKDNKIINYNMEESNGKIKFKNKEYQNYRFKFIKSTNLLNFEYGKEKADFKIKTNHEKEFLILGFMGRGCKTDEVEKWGFTNHEGFASHRGYIWSRSIPLLKETFFTGYGPDLYALYFPQFDTVGKLINFGTTRIIVDKPHNMYLQIAINTGIISLITVLLMFGSYIYSSIKLYWNRNLNDFYSKTGVSIFVAIVAYLIAGLFNDSVISVAPVFWTLLGMGISINLKLKKGMKTR</sequence>
<comment type="subcellular location">
    <subcellularLocation>
        <location evidence="1">Membrane</location>
        <topology evidence="1">Multi-pass membrane protein</topology>
    </subcellularLocation>
</comment>
<keyword evidence="2 5" id="KW-0812">Transmembrane</keyword>
<evidence type="ECO:0000313" key="7">
    <source>
        <dbReference type="EMBL" id="SJZ86287.1"/>
    </source>
</evidence>